<dbReference type="AlphaFoldDB" id="A0A0C5VN33"/>
<dbReference type="KEGG" id="gsn:YC6258_03675"/>
<dbReference type="STRING" id="1445510.YC6258_03675"/>
<organism evidence="1 2">
    <name type="scientific">Gynuella sunshinyii YC6258</name>
    <dbReference type="NCBI Taxonomy" id="1445510"/>
    <lineage>
        <taxon>Bacteria</taxon>
        <taxon>Pseudomonadati</taxon>
        <taxon>Pseudomonadota</taxon>
        <taxon>Gammaproteobacteria</taxon>
        <taxon>Oceanospirillales</taxon>
        <taxon>Saccharospirillaceae</taxon>
        <taxon>Gynuella</taxon>
    </lineage>
</organism>
<evidence type="ECO:0000313" key="2">
    <source>
        <dbReference type="Proteomes" id="UP000032266"/>
    </source>
</evidence>
<gene>
    <name evidence="1" type="ORF">YC6258_03675</name>
</gene>
<accession>A0A0C5VN33</accession>
<keyword evidence="2" id="KW-1185">Reference proteome</keyword>
<name>A0A0C5VN33_9GAMM</name>
<evidence type="ECO:0000313" key="1">
    <source>
        <dbReference type="EMBL" id="AJQ95711.1"/>
    </source>
</evidence>
<reference evidence="1 2" key="1">
    <citation type="submission" date="2014-01" db="EMBL/GenBank/DDBJ databases">
        <title>Full genme sequencing of cellulolytic bacterium Gynuella sunshinyii YC6258T gen. nov., sp. nov.</title>
        <authorList>
            <person name="Khan H."/>
            <person name="Chung E.J."/>
            <person name="Chung Y.R."/>
        </authorList>
    </citation>
    <scope>NUCLEOTIDE SEQUENCE [LARGE SCALE GENOMIC DNA]</scope>
    <source>
        <strain evidence="1 2">YC6258</strain>
    </source>
</reference>
<dbReference type="Proteomes" id="UP000032266">
    <property type="component" value="Chromosome"/>
</dbReference>
<sequence>MRSIKYFLNTLIILKNILACLGTKSQRMNSSEATEWGLIVIIK</sequence>
<protein>
    <submittedName>
        <fullName evidence="1">Uncharacterized protein</fullName>
    </submittedName>
</protein>
<proteinExistence type="predicted"/>
<dbReference type="HOGENOM" id="CLU_3234250_0_0_6"/>
<dbReference type="EMBL" id="CP007142">
    <property type="protein sequence ID" value="AJQ95711.1"/>
    <property type="molecule type" value="Genomic_DNA"/>
</dbReference>